<reference evidence="3" key="1">
    <citation type="submission" date="2016-10" db="EMBL/GenBank/DDBJ databases">
        <authorList>
            <person name="Varghese N."/>
            <person name="Submissions S."/>
        </authorList>
    </citation>
    <scope>NUCLEOTIDE SEQUENCE [LARGE SCALE GENOMIC DNA]</scope>
    <source>
        <strain evidence="3">DSM 22002</strain>
    </source>
</reference>
<organism evidence="2 3">
    <name type="scientific">Agrococcus jejuensis</name>
    <dbReference type="NCBI Taxonomy" id="399736"/>
    <lineage>
        <taxon>Bacteria</taxon>
        <taxon>Bacillati</taxon>
        <taxon>Actinomycetota</taxon>
        <taxon>Actinomycetes</taxon>
        <taxon>Micrococcales</taxon>
        <taxon>Microbacteriaceae</taxon>
        <taxon>Agrococcus</taxon>
    </lineage>
</organism>
<protein>
    <submittedName>
        <fullName evidence="2">Uncharacterized protein, UPF0548 family</fullName>
    </submittedName>
</protein>
<dbReference type="PANTHER" id="PTHR34202:SF1">
    <property type="entry name" value="UPF0548 PROTEIN"/>
    <property type="match status" value="1"/>
</dbReference>
<feature type="domain" description="DUF1990" evidence="1">
    <location>
        <begin position="101"/>
        <end position="203"/>
    </location>
</feature>
<evidence type="ECO:0000259" key="1">
    <source>
        <dbReference type="Pfam" id="PF09348"/>
    </source>
</evidence>
<sequence length="211" mass="23612">MQDLAGRPANYGIIGATAHFDFDRFPPKGYELVSKRSRIGHGRARYDAAVAGLRTWRVQRLSGIEVDVQPTVDQSTYRPVGFEGKDPARAASTEAQQVFAADGEPFLQPGDSAMQRIRVGLLQIHAPIRVIAVEDEATTHAVIFGSLEGHPEAGEERMLVELADDDSVFFHLRVLSRPQAWWARLGGPVTQRIQRQYHARYLDALRRIRVD</sequence>
<evidence type="ECO:0000313" key="2">
    <source>
        <dbReference type="EMBL" id="SDH15637.1"/>
    </source>
</evidence>
<dbReference type="PIRSF" id="PIRSF010260">
    <property type="entry name" value="UCP010260"/>
    <property type="match status" value="1"/>
</dbReference>
<name>A0A1G8A456_9MICO</name>
<feature type="domain" description="DUF1990" evidence="1">
    <location>
        <begin position="26"/>
        <end position="72"/>
    </location>
</feature>
<dbReference type="InterPro" id="IPR018960">
    <property type="entry name" value="DUF1990"/>
</dbReference>
<dbReference type="RefSeq" id="WP_172802228.1">
    <property type="nucleotide sequence ID" value="NZ_LT629695.1"/>
</dbReference>
<dbReference type="EMBL" id="LT629695">
    <property type="protein sequence ID" value="SDH15637.1"/>
    <property type="molecule type" value="Genomic_DNA"/>
</dbReference>
<dbReference type="InterPro" id="IPR014457">
    <property type="entry name" value="UCP010260"/>
</dbReference>
<keyword evidence="3" id="KW-1185">Reference proteome</keyword>
<dbReference type="AlphaFoldDB" id="A0A1G8A456"/>
<evidence type="ECO:0000313" key="3">
    <source>
        <dbReference type="Proteomes" id="UP000198822"/>
    </source>
</evidence>
<gene>
    <name evidence="2" type="ORF">SAMN04489720_0238</name>
</gene>
<dbReference type="PANTHER" id="PTHR34202">
    <property type="entry name" value="UPF0548 PROTEIN"/>
    <property type="match status" value="1"/>
</dbReference>
<proteinExistence type="predicted"/>
<dbReference type="STRING" id="399736.SAMN04489720_0238"/>
<dbReference type="Proteomes" id="UP000198822">
    <property type="component" value="Chromosome I"/>
</dbReference>
<accession>A0A1G8A456</accession>
<dbReference type="Pfam" id="PF09348">
    <property type="entry name" value="DUF1990"/>
    <property type="match status" value="2"/>
</dbReference>